<evidence type="ECO:0000313" key="3">
    <source>
        <dbReference type="Proteomes" id="UP000621500"/>
    </source>
</evidence>
<protein>
    <submittedName>
        <fullName evidence="2">Uncharacterized protein</fullName>
    </submittedName>
</protein>
<accession>A0ABQ4EU52</accession>
<comment type="caution">
    <text evidence="2">The sequence shown here is derived from an EMBL/GenBank/DDBJ whole genome shotgun (WGS) entry which is preliminary data.</text>
</comment>
<organism evidence="2 3">
    <name type="scientific">Plantactinospora mayteni</name>
    <dbReference type="NCBI Taxonomy" id="566021"/>
    <lineage>
        <taxon>Bacteria</taxon>
        <taxon>Bacillati</taxon>
        <taxon>Actinomycetota</taxon>
        <taxon>Actinomycetes</taxon>
        <taxon>Micromonosporales</taxon>
        <taxon>Micromonosporaceae</taxon>
        <taxon>Plantactinospora</taxon>
    </lineage>
</organism>
<evidence type="ECO:0000256" key="1">
    <source>
        <dbReference type="SAM" id="MobiDB-lite"/>
    </source>
</evidence>
<gene>
    <name evidence="2" type="ORF">Pma05_47560</name>
</gene>
<feature type="compositionally biased region" description="Low complexity" evidence="1">
    <location>
        <begin position="39"/>
        <end position="51"/>
    </location>
</feature>
<evidence type="ECO:0000313" key="2">
    <source>
        <dbReference type="EMBL" id="GIG98183.1"/>
    </source>
</evidence>
<reference evidence="2 3" key="1">
    <citation type="submission" date="2021-01" db="EMBL/GenBank/DDBJ databases">
        <title>Whole genome shotgun sequence of Plantactinospora mayteni NBRC 109088.</title>
        <authorList>
            <person name="Komaki H."/>
            <person name="Tamura T."/>
        </authorList>
    </citation>
    <scope>NUCLEOTIDE SEQUENCE [LARGE SCALE GENOMIC DNA]</scope>
    <source>
        <strain evidence="2 3">NBRC 109088</strain>
    </source>
</reference>
<keyword evidence="3" id="KW-1185">Reference proteome</keyword>
<proteinExistence type="predicted"/>
<dbReference type="Proteomes" id="UP000621500">
    <property type="component" value="Unassembled WGS sequence"/>
</dbReference>
<sequence>MRVVGECGDVSGERARGELVVGVEDLDVLAFGPCQGESPGDAGTAGPAAAGEDSRIVGELVEQ</sequence>
<feature type="region of interest" description="Disordered" evidence="1">
    <location>
        <begin position="34"/>
        <end position="63"/>
    </location>
</feature>
<name>A0ABQ4EU52_9ACTN</name>
<dbReference type="EMBL" id="BONX01000032">
    <property type="protein sequence ID" value="GIG98183.1"/>
    <property type="molecule type" value="Genomic_DNA"/>
</dbReference>